<organism evidence="10 11">
    <name type="scientific">Candidatus Woesebacteria bacterium RIFOXYB1_FULL_38_16</name>
    <dbReference type="NCBI Taxonomy" id="1802538"/>
    <lineage>
        <taxon>Bacteria</taxon>
        <taxon>Candidatus Woeseibacteriota</taxon>
    </lineage>
</organism>
<dbReference type="Proteomes" id="UP000178999">
    <property type="component" value="Unassembled WGS sequence"/>
</dbReference>
<dbReference type="PANTHER" id="PTHR17224:SF1">
    <property type="entry name" value="PEPTIDYL-TRNA HYDROLASE"/>
    <property type="match status" value="1"/>
</dbReference>
<gene>
    <name evidence="7" type="primary">pth</name>
    <name evidence="10" type="ORF">A2382_02790</name>
</gene>
<evidence type="ECO:0000256" key="4">
    <source>
        <dbReference type="ARBA" id="ARBA00022884"/>
    </source>
</evidence>
<feature type="active site" description="Proton acceptor" evidence="7">
    <location>
        <position position="19"/>
    </location>
</feature>
<dbReference type="InterPro" id="IPR036416">
    <property type="entry name" value="Pept_tRNA_hydro_sf"/>
</dbReference>
<evidence type="ECO:0000313" key="11">
    <source>
        <dbReference type="Proteomes" id="UP000178999"/>
    </source>
</evidence>
<evidence type="ECO:0000256" key="5">
    <source>
        <dbReference type="ARBA" id="ARBA00038063"/>
    </source>
</evidence>
<evidence type="ECO:0000256" key="9">
    <source>
        <dbReference type="RuleBase" id="RU004320"/>
    </source>
</evidence>
<name>A0A1F8CS26_9BACT</name>
<feature type="site" description="Stabilizes the basic form of H active site to accept a proton" evidence="7">
    <location>
        <position position="88"/>
    </location>
</feature>
<feature type="site" description="Discriminates between blocked and unblocked aminoacyl-tRNA" evidence="7">
    <location>
        <position position="9"/>
    </location>
</feature>
<evidence type="ECO:0000256" key="8">
    <source>
        <dbReference type="RuleBase" id="RU000673"/>
    </source>
</evidence>
<dbReference type="Pfam" id="PF01195">
    <property type="entry name" value="Pept_tRNA_hydro"/>
    <property type="match status" value="1"/>
</dbReference>
<dbReference type="GO" id="GO:0005737">
    <property type="term" value="C:cytoplasm"/>
    <property type="evidence" value="ECO:0007669"/>
    <property type="project" value="UniProtKB-SubCell"/>
</dbReference>
<dbReference type="GO" id="GO:0072344">
    <property type="term" value="P:rescue of stalled ribosome"/>
    <property type="evidence" value="ECO:0007669"/>
    <property type="project" value="UniProtKB-UniRule"/>
</dbReference>
<protein>
    <recommendedName>
        <fullName evidence="6 7">Peptidyl-tRNA hydrolase</fullName>
        <shortName evidence="7">Pth</shortName>
        <ecNumber evidence="1 7">3.1.1.29</ecNumber>
    </recommendedName>
</protein>
<comment type="subunit">
    <text evidence="7">Monomer.</text>
</comment>
<proteinExistence type="inferred from homology"/>
<comment type="function">
    <text evidence="7">Catalyzes the release of premature peptidyl moieties from peptidyl-tRNA molecules trapped in stalled 50S ribosomal subunits, and thus maintains levels of free tRNAs and 50S ribosomes.</text>
</comment>
<evidence type="ECO:0000256" key="6">
    <source>
        <dbReference type="ARBA" id="ARBA00050038"/>
    </source>
</evidence>
<keyword evidence="2 7" id="KW-0820">tRNA-binding</keyword>
<evidence type="ECO:0000256" key="1">
    <source>
        <dbReference type="ARBA" id="ARBA00013260"/>
    </source>
</evidence>
<comment type="subcellular location">
    <subcellularLocation>
        <location evidence="7">Cytoplasm</location>
    </subcellularLocation>
</comment>
<keyword evidence="4 7" id="KW-0694">RNA-binding</keyword>
<dbReference type="EC" id="3.1.1.29" evidence="1 7"/>
<feature type="binding site" evidence="7">
    <location>
        <position position="14"/>
    </location>
    <ligand>
        <name>tRNA</name>
        <dbReference type="ChEBI" id="CHEBI:17843"/>
    </ligand>
</feature>
<evidence type="ECO:0000313" key="10">
    <source>
        <dbReference type="EMBL" id="OGM79137.1"/>
    </source>
</evidence>
<dbReference type="PROSITE" id="PS01195">
    <property type="entry name" value="PEPT_TRNA_HYDROL_1"/>
    <property type="match status" value="1"/>
</dbReference>
<dbReference type="InterPro" id="IPR001328">
    <property type="entry name" value="Pept_tRNA_hydro"/>
</dbReference>
<comment type="catalytic activity">
    <reaction evidence="7 8">
        <text>an N-acyl-L-alpha-aminoacyl-tRNA + H2O = an N-acyl-L-amino acid + a tRNA + H(+)</text>
        <dbReference type="Rhea" id="RHEA:54448"/>
        <dbReference type="Rhea" id="RHEA-COMP:10123"/>
        <dbReference type="Rhea" id="RHEA-COMP:13883"/>
        <dbReference type="ChEBI" id="CHEBI:15377"/>
        <dbReference type="ChEBI" id="CHEBI:15378"/>
        <dbReference type="ChEBI" id="CHEBI:59874"/>
        <dbReference type="ChEBI" id="CHEBI:78442"/>
        <dbReference type="ChEBI" id="CHEBI:138191"/>
        <dbReference type="EC" id="3.1.1.29"/>
    </reaction>
</comment>
<dbReference type="STRING" id="1802538.A2382_02790"/>
<keyword evidence="3 7" id="KW-0378">Hydrolase</keyword>
<accession>A0A1F8CS26</accession>
<reference evidence="10 11" key="1">
    <citation type="journal article" date="2016" name="Nat. Commun.">
        <title>Thousands of microbial genomes shed light on interconnected biogeochemical processes in an aquifer system.</title>
        <authorList>
            <person name="Anantharaman K."/>
            <person name="Brown C.T."/>
            <person name="Hug L.A."/>
            <person name="Sharon I."/>
            <person name="Castelle C.J."/>
            <person name="Probst A.J."/>
            <person name="Thomas B.C."/>
            <person name="Singh A."/>
            <person name="Wilkins M.J."/>
            <person name="Karaoz U."/>
            <person name="Brodie E.L."/>
            <person name="Williams K.H."/>
            <person name="Hubbard S.S."/>
            <person name="Banfield J.F."/>
        </authorList>
    </citation>
    <scope>NUCLEOTIDE SEQUENCE [LARGE SCALE GENOMIC DNA]</scope>
</reference>
<feature type="binding site" evidence="7">
    <location>
        <position position="61"/>
    </location>
    <ligand>
        <name>tRNA</name>
        <dbReference type="ChEBI" id="CHEBI:17843"/>
    </ligand>
</feature>
<dbReference type="HAMAP" id="MF_00083">
    <property type="entry name" value="Pept_tRNA_hydro_bact"/>
    <property type="match status" value="1"/>
</dbReference>
<feature type="binding site" evidence="7">
    <location>
        <position position="63"/>
    </location>
    <ligand>
        <name>tRNA</name>
        <dbReference type="ChEBI" id="CHEBI:17843"/>
    </ligand>
</feature>
<comment type="caution">
    <text evidence="10">The sequence shown here is derived from an EMBL/GenBank/DDBJ whole genome shotgun (WGS) entry which is preliminary data.</text>
</comment>
<evidence type="ECO:0000256" key="3">
    <source>
        <dbReference type="ARBA" id="ARBA00022801"/>
    </source>
</evidence>
<dbReference type="CDD" id="cd00462">
    <property type="entry name" value="PTH"/>
    <property type="match status" value="1"/>
</dbReference>
<comment type="function">
    <text evidence="7">Hydrolyzes ribosome-free peptidyl-tRNAs (with 1 or more amino acids incorporated), which drop off the ribosome during protein synthesis, or as a result of ribosome stalling.</text>
</comment>
<comment type="similarity">
    <text evidence="5 7 9">Belongs to the PTH family.</text>
</comment>
<dbReference type="NCBIfam" id="TIGR00447">
    <property type="entry name" value="pth"/>
    <property type="match status" value="1"/>
</dbReference>
<dbReference type="GO" id="GO:0000049">
    <property type="term" value="F:tRNA binding"/>
    <property type="evidence" value="ECO:0007669"/>
    <property type="project" value="UniProtKB-UniRule"/>
</dbReference>
<dbReference type="InterPro" id="IPR018171">
    <property type="entry name" value="Pept_tRNA_hydro_CS"/>
</dbReference>
<keyword evidence="7" id="KW-0963">Cytoplasm</keyword>
<dbReference type="SUPFAM" id="SSF53178">
    <property type="entry name" value="Peptidyl-tRNA hydrolase-like"/>
    <property type="match status" value="1"/>
</dbReference>
<dbReference type="GO" id="GO:0004045">
    <property type="term" value="F:peptidyl-tRNA hydrolase activity"/>
    <property type="evidence" value="ECO:0007669"/>
    <property type="project" value="UniProtKB-UniRule"/>
</dbReference>
<evidence type="ECO:0000256" key="2">
    <source>
        <dbReference type="ARBA" id="ARBA00022555"/>
    </source>
</evidence>
<sequence length="172" mass="19800">MKLVVGLGNPGEKFKHNRHNAGFLFLDELAKKGNLSFEQHSKLNAELVFTESHILAKPRTFMNRSGIAVKKLLSFYKISPDDLFVVHDDLDLRLGEYKLQFDRGPKEHFGMTSIEESVKKPFWRLRLGIDNRNSLSRVTGESYVLQDFTEEEKNTLKQVIIQTIPILLEKLA</sequence>
<dbReference type="EMBL" id="MGHY01000019">
    <property type="protein sequence ID" value="OGM79137.1"/>
    <property type="molecule type" value="Genomic_DNA"/>
</dbReference>
<comment type="caution">
    <text evidence="7">Lacks conserved residue(s) required for the propagation of feature annotation.</text>
</comment>
<dbReference type="AlphaFoldDB" id="A0A1F8CS26"/>
<evidence type="ECO:0000256" key="7">
    <source>
        <dbReference type="HAMAP-Rule" id="MF_00083"/>
    </source>
</evidence>
<dbReference type="PANTHER" id="PTHR17224">
    <property type="entry name" value="PEPTIDYL-TRNA HYDROLASE"/>
    <property type="match status" value="1"/>
</dbReference>
<dbReference type="Gene3D" id="3.40.50.1470">
    <property type="entry name" value="Peptidyl-tRNA hydrolase"/>
    <property type="match status" value="1"/>
</dbReference>
<dbReference type="GO" id="GO:0006515">
    <property type="term" value="P:protein quality control for misfolded or incompletely synthesized proteins"/>
    <property type="evidence" value="ECO:0007669"/>
    <property type="project" value="UniProtKB-UniRule"/>
</dbReference>